<sequence length="200" mass="22917">MEVHLFDTQSQQATFLECEKEKRGITTWGDEAFIFSHDAWLGHPRLLVCIERLFTLSPIARLGTIRHEAAHTVLHGAPIYYVFPIPPDCVKLAQAKGVSSVVLQQVLYYCAIAVKDFETTRLLLHQGYRECQVAFAEAQFTPDYEDRLAWLLAKEHPQTRLLFFTAQLKSLLLAWPLEVAGLFHLEKSTEAMLDYLEPEQ</sequence>
<reference evidence="1" key="1">
    <citation type="journal article" date="2014" name="Front. Microbiol.">
        <title>High frequency of phylogenetically diverse reductive dehalogenase-homologous genes in deep subseafloor sedimentary metagenomes.</title>
        <authorList>
            <person name="Kawai M."/>
            <person name="Futagami T."/>
            <person name="Toyoda A."/>
            <person name="Takaki Y."/>
            <person name="Nishi S."/>
            <person name="Hori S."/>
            <person name="Arai W."/>
            <person name="Tsubouchi T."/>
            <person name="Morono Y."/>
            <person name="Uchiyama I."/>
            <person name="Ito T."/>
            <person name="Fujiyama A."/>
            <person name="Inagaki F."/>
            <person name="Takami H."/>
        </authorList>
    </citation>
    <scope>NUCLEOTIDE SEQUENCE</scope>
    <source>
        <strain evidence="1">Expedition CK06-06</strain>
    </source>
</reference>
<gene>
    <name evidence="1" type="ORF">S06H3_10787</name>
</gene>
<protein>
    <submittedName>
        <fullName evidence="1">Uncharacterized protein</fullName>
    </submittedName>
</protein>
<comment type="caution">
    <text evidence="1">The sequence shown here is derived from an EMBL/GenBank/DDBJ whole genome shotgun (WGS) entry which is preliminary data.</text>
</comment>
<accession>X1KVX7</accession>
<organism evidence="1">
    <name type="scientific">marine sediment metagenome</name>
    <dbReference type="NCBI Taxonomy" id="412755"/>
    <lineage>
        <taxon>unclassified sequences</taxon>
        <taxon>metagenomes</taxon>
        <taxon>ecological metagenomes</taxon>
    </lineage>
</organism>
<feature type="non-terminal residue" evidence="1">
    <location>
        <position position="200"/>
    </location>
</feature>
<dbReference type="AlphaFoldDB" id="X1KVX7"/>
<name>X1KVX7_9ZZZZ</name>
<proteinExistence type="predicted"/>
<evidence type="ECO:0000313" key="1">
    <source>
        <dbReference type="EMBL" id="GAI10848.1"/>
    </source>
</evidence>
<dbReference type="EMBL" id="BARV01005079">
    <property type="protein sequence ID" value="GAI10848.1"/>
    <property type="molecule type" value="Genomic_DNA"/>
</dbReference>